<keyword evidence="3 6" id="KW-1133">Transmembrane helix</keyword>
<reference evidence="8" key="1">
    <citation type="submission" date="2021-01" db="EMBL/GenBank/DDBJ databases">
        <authorList>
            <person name="Corre E."/>
            <person name="Pelletier E."/>
            <person name="Niang G."/>
            <person name="Scheremetjew M."/>
            <person name="Finn R."/>
            <person name="Kale V."/>
            <person name="Holt S."/>
            <person name="Cochrane G."/>
            <person name="Meng A."/>
            <person name="Brown T."/>
            <person name="Cohen L."/>
        </authorList>
    </citation>
    <scope>NUCLEOTIDE SEQUENCE</scope>
    <source>
        <strain evidence="8">CCMP 2712</strain>
    </source>
</reference>
<comment type="subcellular location">
    <subcellularLocation>
        <location evidence="1">Membrane</location>
        <topology evidence="1">Multi-pass membrane protein</topology>
    </subcellularLocation>
</comment>
<dbReference type="PANTHER" id="PTHR31898">
    <property type="entry name" value="TRANSMEMBRANE PROTEIN 136"/>
    <property type="match status" value="1"/>
</dbReference>
<organism evidence="8">
    <name type="scientific">Guillardia theta</name>
    <name type="common">Cryptophyte</name>
    <name type="synonym">Cryptomonas phi</name>
    <dbReference type="NCBI Taxonomy" id="55529"/>
    <lineage>
        <taxon>Eukaryota</taxon>
        <taxon>Cryptophyceae</taxon>
        <taxon>Pyrenomonadales</taxon>
        <taxon>Geminigeraceae</taxon>
        <taxon>Guillardia</taxon>
    </lineage>
</organism>
<evidence type="ECO:0000256" key="1">
    <source>
        <dbReference type="ARBA" id="ARBA00004141"/>
    </source>
</evidence>
<keyword evidence="2 5" id="KW-0812">Transmembrane</keyword>
<feature type="transmembrane region" description="Helical" evidence="6">
    <location>
        <begin position="167"/>
        <end position="186"/>
    </location>
</feature>
<evidence type="ECO:0000256" key="4">
    <source>
        <dbReference type="ARBA" id="ARBA00023136"/>
    </source>
</evidence>
<dbReference type="GO" id="GO:0016020">
    <property type="term" value="C:membrane"/>
    <property type="evidence" value="ECO:0007669"/>
    <property type="project" value="UniProtKB-SubCell"/>
</dbReference>
<name>A0A7S4L847_GUITH</name>
<dbReference type="Pfam" id="PF03798">
    <property type="entry name" value="TRAM_LAG1_CLN8"/>
    <property type="match status" value="1"/>
</dbReference>
<proteinExistence type="predicted"/>
<evidence type="ECO:0000259" key="7">
    <source>
        <dbReference type="PROSITE" id="PS50922"/>
    </source>
</evidence>
<feature type="transmembrane region" description="Helical" evidence="6">
    <location>
        <begin position="49"/>
        <end position="75"/>
    </location>
</feature>
<feature type="domain" description="TLC" evidence="7">
    <location>
        <begin position="40"/>
        <end position="231"/>
    </location>
</feature>
<protein>
    <recommendedName>
        <fullName evidence="7">TLC domain-containing protein</fullName>
    </recommendedName>
</protein>
<evidence type="ECO:0000256" key="6">
    <source>
        <dbReference type="SAM" id="Phobius"/>
    </source>
</evidence>
<keyword evidence="4 5" id="KW-0472">Membrane</keyword>
<feature type="transmembrane region" description="Helical" evidence="6">
    <location>
        <begin position="206"/>
        <end position="223"/>
    </location>
</feature>
<dbReference type="EMBL" id="HBKN01032737">
    <property type="protein sequence ID" value="CAE2318057.1"/>
    <property type="molecule type" value="Transcribed_RNA"/>
</dbReference>
<dbReference type="PROSITE" id="PS50922">
    <property type="entry name" value="TLC"/>
    <property type="match status" value="1"/>
</dbReference>
<dbReference type="PANTHER" id="PTHR31898:SF1">
    <property type="entry name" value="TLC DOMAIN-CONTAINING PROTEIN 5"/>
    <property type="match status" value="1"/>
</dbReference>
<dbReference type="InterPro" id="IPR006634">
    <property type="entry name" value="TLC-dom"/>
</dbReference>
<dbReference type="InterPro" id="IPR042512">
    <property type="entry name" value="TLCD5"/>
</dbReference>
<evidence type="ECO:0000256" key="5">
    <source>
        <dbReference type="PROSITE-ProRule" id="PRU00205"/>
    </source>
</evidence>
<feature type="transmembrane region" description="Helical" evidence="6">
    <location>
        <begin position="87"/>
        <end position="107"/>
    </location>
</feature>
<evidence type="ECO:0000256" key="3">
    <source>
        <dbReference type="ARBA" id="ARBA00022989"/>
    </source>
</evidence>
<dbReference type="AlphaFoldDB" id="A0A7S4L847"/>
<gene>
    <name evidence="8" type="ORF">GTHE00462_LOCUS25483</name>
</gene>
<evidence type="ECO:0000256" key="2">
    <source>
        <dbReference type="ARBA" id="ARBA00022692"/>
    </source>
</evidence>
<evidence type="ECO:0000313" key="8">
    <source>
        <dbReference type="EMBL" id="CAE2318057.1"/>
    </source>
</evidence>
<accession>A0A7S4L847</accession>
<sequence>MKLALLSLGVFLGLYFVLQAHKEKLRWPSILRLVVKKRPEADGEVACRLLAILHAVLVCILSALSNLVIGPWAYSAVGEVNTAFQKFVLSVSLGYFLFDFLWCLLSGGETWLMIGHHGASIFCCLLSLMTNVSGSEVVGCLFGAEVSNPFLQARWFMLEAGLRETRACRIIEVTFALVFLSCRVFWAPTLLWVVVASPKPPQTIKVGAVLLQIISWTWSFFVAKKLFAAFKHLRQNDNQESKLQKTE</sequence>
<dbReference type="SMART" id="SM00724">
    <property type="entry name" value="TLC"/>
    <property type="match status" value="1"/>
</dbReference>